<accession>A0ABT5NZ25</accession>
<dbReference type="PANTHER" id="PTHR46558:SF11">
    <property type="entry name" value="HTH-TYPE TRANSCRIPTIONAL REGULATOR XRE"/>
    <property type="match status" value="1"/>
</dbReference>
<dbReference type="Proteomes" id="UP001148203">
    <property type="component" value="Unassembled WGS sequence"/>
</dbReference>
<feature type="domain" description="HTH cro/C1-type" evidence="2">
    <location>
        <begin position="7"/>
        <end position="61"/>
    </location>
</feature>
<dbReference type="Gene3D" id="1.10.260.40">
    <property type="entry name" value="lambda repressor-like DNA-binding domains"/>
    <property type="match status" value="1"/>
</dbReference>
<comment type="caution">
    <text evidence="3">The sequence shown here is derived from an EMBL/GenBank/DDBJ whole genome shotgun (WGS) entry which is preliminary data.</text>
</comment>
<dbReference type="CDD" id="cd00093">
    <property type="entry name" value="HTH_XRE"/>
    <property type="match status" value="1"/>
</dbReference>
<keyword evidence="1" id="KW-0238">DNA-binding</keyword>
<dbReference type="InterPro" id="IPR001387">
    <property type="entry name" value="Cro/C1-type_HTH"/>
</dbReference>
<dbReference type="PANTHER" id="PTHR46558">
    <property type="entry name" value="TRACRIPTIONAL REGULATORY PROTEIN-RELATED-RELATED"/>
    <property type="match status" value="1"/>
</dbReference>
<reference evidence="3 4" key="1">
    <citation type="submission" date="2022-05" db="EMBL/GenBank/DDBJ databases">
        <title>Novel Pseudomonas spp. Isolated from a Rainbow Trout Aquaculture Facility.</title>
        <authorList>
            <person name="Testerman T."/>
            <person name="Graf J."/>
        </authorList>
    </citation>
    <scope>NUCLEOTIDE SEQUENCE [LARGE SCALE GENOMIC DNA]</scope>
    <source>
        <strain evidence="3 4">ID681</strain>
    </source>
</reference>
<keyword evidence="4" id="KW-1185">Reference proteome</keyword>
<dbReference type="NCBIfam" id="NF041951">
    <property type="entry name" value="phage_RstR"/>
    <property type="match status" value="1"/>
</dbReference>
<name>A0ABT5NZ25_9PSED</name>
<evidence type="ECO:0000313" key="4">
    <source>
        <dbReference type="Proteomes" id="UP001148203"/>
    </source>
</evidence>
<dbReference type="SMART" id="SM00530">
    <property type="entry name" value="HTH_XRE"/>
    <property type="match status" value="1"/>
</dbReference>
<dbReference type="RefSeq" id="WP_116643215.1">
    <property type="nucleotide sequence ID" value="NZ_JAMDGX010000120.1"/>
</dbReference>
<dbReference type="SUPFAM" id="SSF47413">
    <property type="entry name" value="lambda repressor-like DNA-binding domains"/>
    <property type="match status" value="1"/>
</dbReference>
<dbReference type="PROSITE" id="PS50943">
    <property type="entry name" value="HTH_CROC1"/>
    <property type="match status" value="1"/>
</dbReference>
<evidence type="ECO:0000313" key="3">
    <source>
        <dbReference type="EMBL" id="MDD0993463.1"/>
    </source>
</evidence>
<gene>
    <name evidence="3" type="ORF">M5G11_23330</name>
</gene>
<protein>
    <submittedName>
        <fullName evidence="3">Helix-turn-helix transcriptional regulator</fullName>
    </submittedName>
</protein>
<dbReference type="Pfam" id="PF01381">
    <property type="entry name" value="HTH_3"/>
    <property type="match status" value="1"/>
</dbReference>
<organism evidence="3 4">
    <name type="scientific">Pseudomonas fontis</name>
    <dbReference type="NCBI Taxonomy" id="2942633"/>
    <lineage>
        <taxon>Bacteria</taxon>
        <taxon>Pseudomonadati</taxon>
        <taxon>Pseudomonadota</taxon>
        <taxon>Gammaproteobacteria</taxon>
        <taxon>Pseudomonadales</taxon>
        <taxon>Pseudomonadaceae</taxon>
        <taxon>Pseudomonas</taxon>
    </lineage>
</organism>
<dbReference type="EMBL" id="JAMDGY010000093">
    <property type="protein sequence ID" value="MDD0993463.1"/>
    <property type="molecule type" value="Genomic_DNA"/>
</dbReference>
<dbReference type="InterPro" id="IPR049639">
    <property type="entry name" value="RstR"/>
</dbReference>
<dbReference type="InterPro" id="IPR010982">
    <property type="entry name" value="Lambda_DNA-bd_dom_sf"/>
</dbReference>
<sequence length="122" mass="13463">MSFSQRIVELRKKLGMTQQALSAATEIHVQQIKRYEAGSSLPTADALKKLAIALHVTSDFLLFETDERGPDDRLRYQFEAISRMPMEEQELVRGLLDAVIVKHQVAGAIARAAGPAAKGKES</sequence>
<evidence type="ECO:0000256" key="1">
    <source>
        <dbReference type="ARBA" id="ARBA00023125"/>
    </source>
</evidence>
<proteinExistence type="predicted"/>
<evidence type="ECO:0000259" key="2">
    <source>
        <dbReference type="PROSITE" id="PS50943"/>
    </source>
</evidence>